<dbReference type="InterPro" id="IPR021782">
    <property type="entry name" value="DUF3347"/>
</dbReference>
<dbReference type="InterPro" id="IPR006143">
    <property type="entry name" value="RND_pump_MFP"/>
</dbReference>
<feature type="domain" description="CusB-like barrel-sandwich hybrid" evidence="7">
    <location>
        <begin position="125"/>
        <end position="242"/>
    </location>
</feature>
<comment type="caution">
    <text evidence="10">The sequence shown here is derived from an EMBL/GenBank/DDBJ whole genome shotgun (WGS) entry which is preliminary data.</text>
</comment>
<dbReference type="InterPro" id="IPR051909">
    <property type="entry name" value="MFP_Cation_Efflux"/>
</dbReference>
<evidence type="ECO:0000259" key="6">
    <source>
        <dbReference type="Pfam" id="PF25869"/>
    </source>
</evidence>
<dbReference type="Gene3D" id="2.40.420.20">
    <property type="match status" value="1"/>
</dbReference>
<dbReference type="NCBIfam" id="TIGR01730">
    <property type="entry name" value="RND_mfp"/>
    <property type="match status" value="1"/>
</dbReference>
<organism evidence="10 11">
    <name type="scientific">Shivajiella indica</name>
    <dbReference type="NCBI Taxonomy" id="872115"/>
    <lineage>
        <taxon>Bacteria</taxon>
        <taxon>Pseudomonadati</taxon>
        <taxon>Bacteroidota</taxon>
        <taxon>Cytophagia</taxon>
        <taxon>Cytophagales</taxon>
        <taxon>Cyclobacteriaceae</taxon>
        <taxon>Shivajiella</taxon>
    </lineage>
</organism>
<feature type="domain" description="CusB-like three alpha-helical bundle" evidence="6">
    <location>
        <begin position="160"/>
        <end position="209"/>
    </location>
</feature>
<comment type="similarity">
    <text evidence="1">Belongs to the membrane fusion protein (MFP) (TC 8.A.1) family.</text>
</comment>
<evidence type="ECO:0000259" key="9">
    <source>
        <dbReference type="Pfam" id="PF25975"/>
    </source>
</evidence>
<feature type="domain" description="CzcB-like C-terminal circularly permuted SH3-like" evidence="9">
    <location>
        <begin position="332"/>
        <end position="394"/>
    </location>
</feature>
<reference evidence="11" key="1">
    <citation type="journal article" date="2019" name="Int. J. Syst. Evol. Microbiol.">
        <title>The Global Catalogue of Microorganisms (GCM) 10K type strain sequencing project: providing services to taxonomists for standard genome sequencing and annotation.</title>
        <authorList>
            <consortium name="The Broad Institute Genomics Platform"/>
            <consortium name="The Broad Institute Genome Sequencing Center for Infectious Disease"/>
            <person name="Wu L."/>
            <person name="Ma J."/>
        </authorList>
    </citation>
    <scope>NUCLEOTIDE SEQUENCE [LARGE SCALE GENOMIC DNA]</scope>
    <source>
        <strain evidence="11">KCTC 19812</strain>
    </source>
</reference>
<keyword evidence="3" id="KW-0812">Transmembrane</keyword>
<dbReference type="InterPro" id="IPR045800">
    <property type="entry name" value="HMBD"/>
</dbReference>
<evidence type="ECO:0000256" key="2">
    <source>
        <dbReference type="ARBA" id="ARBA00022448"/>
    </source>
</evidence>
<evidence type="ECO:0000256" key="1">
    <source>
        <dbReference type="ARBA" id="ARBA00009477"/>
    </source>
</evidence>
<dbReference type="Pfam" id="PF19335">
    <property type="entry name" value="HMBD"/>
    <property type="match status" value="1"/>
</dbReference>
<dbReference type="InterPro" id="IPR058792">
    <property type="entry name" value="Beta-barrel_RND_2"/>
</dbReference>
<accession>A0ABW5B9C5</accession>
<dbReference type="Pfam" id="PF25919">
    <property type="entry name" value="BSH_CusB"/>
    <property type="match status" value="1"/>
</dbReference>
<dbReference type="Gene3D" id="6.10.140.730">
    <property type="match status" value="1"/>
</dbReference>
<evidence type="ECO:0000256" key="3">
    <source>
        <dbReference type="SAM" id="Phobius"/>
    </source>
</evidence>
<feature type="domain" description="DUF3347" evidence="4">
    <location>
        <begin position="429"/>
        <end position="519"/>
    </location>
</feature>
<dbReference type="InterPro" id="IPR058649">
    <property type="entry name" value="CzcB_C"/>
</dbReference>
<dbReference type="Pfam" id="PF25954">
    <property type="entry name" value="Beta-barrel_RND_2"/>
    <property type="match status" value="1"/>
</dbReference>
<dbReference type="Pfam" id="PF25869">
    <property type="entry name" value="3HB_CusB"/>
    <property type="match status" value="1"/>
</dbReference>
<dbReference type="PANTHER" id="PTHR30097:SF4">
    <property type="entry name" value="SLR6042 PROTEIN"/>
    <property type="match status" value="1"/>
</dbReference>
<feature type="domain" description="CusB-like beta-barrel" evidence="8">
    <location>
        <begin position="247"/>
        <end position="323"/>
    </location>
</feature>
<sequence length="573" mass="63713">MKTNKNIVIIILGCLFFGGVVGWMIRGGEDQSQKIEEQVGEETIWVSPMHPHIRQNEPGNCPICGMELVPLSQFKGSGGTDPNVLEMKPEAVALANIMTTKVISGQASNELQLSGKIQPDEQRVKSIAANFPGRIDKLFVSFTGQEVKNGQKLATVYSPDLVNAQKELLETAKIKDRQPALYQAAKEKLRLWKISDEQIRAIELSGQVKSQFDVIADVSGIVTVRNVSVGDYVNRGGVLFEVVDLSQVWVLMDAYESDLAWLKMGNDLKFRVSAYPGKDFNAKISYIDPMLNPETRTVSVRAEASNPGLQLKPEMFVSAKISSAPSKESGLLVPRSAILWTGPRSVVYVQVGDKESPSFEMREVTLGSRSGDNYIILDGLEEEDEVVSNGVFAVDAAAQLSGNYSMMLRSVNKRVEVSRDFTKQLSNFVKSYLTVKDALVKSDVKAAQEAIPAVKTVLSNIDSELLENSSLQTWKDLLKPIQASLEKLQSLSDLEDQRKHFETLSDNLINAVEYFGVESDTLYRQYCPMAFRDKGAYWLSSEKEIRNPYFGDMMLTCGEVKETYRPVKRTVSQ</sequence>
<gene>
    <name evidence="10" type="ORF">ACFSKV_14310</name>
</gene>
<dbReference type="InterPro" id="IPR058791">
    <property type="entry name" value="3HB_CusB"/>
</dbReference>
<keyword evidence="2" id="KW-0813">Transport</keyword>
<keyword evidence="11" id="KW-1185">Reference proteome</keyword>
<evidence type="ECO:0000259" key="4">
    <source>
        <dbReference type="Pfam" id="PF11827"/>
    </source>
</evidence>
<name>A0ABW5B9C5_9BACT</name>
<feature type="transmembrane region" description="Helical" evidence="3">
    <location>
        <begin position="7"/>
        <end position="25"/>
    </location>
</feature>
<evidence type="ECO:0000259" key="5">
    <source>
        <dbReference type="Pfam" id="PF19335"/>
    </source>
</evidence>
<evidence type="ECO:0000313" key="11">
    <source>
        <dbReference type="Proteomes" id="UP001597414"/>
    </source>
</evidence>
<feature type="domain" description="Heavy metal binding" evidence="5">
    <location>
        <begin position="45"/>
        <end position="70"/>
    </location>
</feature>
<proteinExistence type="inferred from homology"/>
<dbReference type="Pfam" id="PF25975">
    <property type="entry name" value="CzcB_C"/>
    <property type="match status" value="1"/>
</dbReference>
<dbReference type="RefSeq" id="WP_380804124.1">
    <property type="nucleotide sequence ID" value="NZ_JBHUIV010000020.1"/>
</dbReference>
<keyword evidence="3" id="KW-0472">Membrane</keyword>
<evidence type="ECO:0000259" key="8">
    <source>
        <dbReference type="Pfam" id="PF25954"/>
    </source>
</evidence>
<evidence type="ECO:0000313" key="10">
    <source>
        <dbReference type="EMBL" id="MFD2202747.1"/>
    </source>
</evidence>
<keyword evidence="3" id="KW-1133">Transmembrane helix</keyword>
<dbReference type="EMBL" id="JBHUIV010000020">
    <property type="protein sequence ID" value="MFD2202747.1"/>
    <property type="molecule type" value="Genomic_DNA"/>
</dbReference>
<protein>
    <submittedName>
        <fullName evidence="10">Efflux RND transporter periplasmic adaptor subunit</fullName>
    </submittedName>
</protein>
<dbReference type="Pfam" id="PF11827">
    <property type="entry name" value="DUF3347"/>
    <property type="match status" value="1"/>
</dbReference>
<dbReference type="InterPro" id="IPR058790">
    <property type="entry name" value="BSH_CusB"/>
</dbReference>
<dbReference type="Gene3D" id="2.40.30.170">
    <property type="match status" value="1"/>
</dbReference>
<evidence type="ECO:0000259" key="7">
    <source>
        <dbReference type="Pfam" id="PF25919"/>
    </source>
</evidence>
<dbReference type="PANTHER" id="PTHR30097">
    <property type="entry name" value="CATION EFFLUX SYSTEM PROTEIN CUSB"/>
    <property type="match status" value="1"/>
</dbReference>
<dbReference type="Proteomes" id="UP001597414">
    <property type="component" value="Unassembled WGS sequence"/>
</dbReference>
<dbReference type="SUPFAM" id="SSF111369">
    <property type="entry name" value="HlyD-like secretion proteins"/>
    <property type="match status" value="1"/>
</dbReference>